<evidence type="ECO:0008006" key="4">
    <source>
        <dbReference type="Google" id="ProtNLM"/>
    </source>
</evidence>
<evidence type="ECO:0000313" key="3">
    <source>
        <dbReference type="Proteomes" id="UP000749293"/>
    </source>
</evidence>
<feature type="compositionally biased region" description="Low complexity" evidence="1">
    <location>
        <begin position="84"/>
        <end position="94"/>
    </location>
</feature>
<feature type="compositionally biased region" description="Polar residues" evidence="1">
    <location>
        <begin position="737"/>
        <end position="747"/>
    </location>
</feature>
<dbReference type="RefSeq" id="XP_035324787.1">
    <property type="nucleotide sequence ID" value="XM_035463363.1"/>
</dbReference>
<name>A0A9P4Z076_9HYPO</name>
<proteinExistence type="predicted"/>
<dbReference type="InterPro" id="IPR036322">
    <property type="entry name" value="WD40_repeat_dom_sf"/>
</dbReference>
<keyword evidence="3" id="KW-1185">Reference proteome</keyword>
<dbReference type="OrthoDB" id="5323870at2759"/>
<evidence type="ECO:0000313" key="2">
    <source>
        <dbReference type="EMBL" id="KAF4126135.1"/>
    </source>
</evidence>
<reference evidence="2" key="1">
    <citation type="submission" date="2020-03" db="EMBL/GenBank/DDBJ databases">
        <title>Site-based positive gene gene selection in Geosmithia morbida across the United States reveals a broad range of putative effectors and factors for local host and environmental adapation.</title>
        <authorList>
            <person name="Onufrak A."/>
            <person name="Murdoch R.W."/>
            <person name="Gazis R."/>
            <person name="Huff M."/>
            <person name="Staton M."/>
            <person name="Klingeman W."/>
            <person name="Hadziabdic D."/>
        </authorList>
    </citation>
    <scope>NUCLEOTIDE SEQUENCE</scope>
    <source>
        <strain evidence="2">1262</strain>
    </source>
</reference>
<sequence>MAASMTPRIRRTAENTQFTYNLSRRISDVQTYPTPSPQGATILIYGHDSGVTVVWRGGRRFKDGGATAATASNNKNKDKKQNGSVDADSIMVIDSDSDSDDDGMPTKTKQQQQQQQQQSAGNKRRVDKPEFEDEADTTPYAEIVQTLDLTFGTAVLNIAVHPGSMRPGKQDGDDISNDYGKNSKNMVFAVSCVTNDVYLVSLPLTPPSREAKARPELRSDLLSGKAGSGAWGETVTLLGGQTRPSDGIALQIVPPSPPSADADAEGDEEVAVTRPSRAIVASRSREASGVLRLWDLPLYDDDDDGEKGGDEGSARPRRVVEPFQTEFLPAPLTAMSFNPNPSTTQLLVVSAPHAVRIYDFAVPSLPPDPDATGPLPAQGSWLLSLYQPFARSSTARKPVVDAAWIAHGRAIFALMADGMWQIWDVDGVGARVSGSAATASGKLRTGVRGAALTAFSVSGFVEGTSSLRAVAAAGAQARDTAVTGDFVPMTPHTRRQAAASITSSAASAADRLATMHGGIAVAPAPSSSSPSSSSPSSAGALPDENLVLWLGDHEHVAVIMGVSRFWESQVNRPSLAADSSAVLFGAPKDQPARMLKLQDLSTGLLGERCCGVTLLPGTAASTTSTAAGTVGTTAAQQNQQLEIAVRGETRLVIVRPGEDGAGKKIGGLAAANGRGRRLLAYNRSEAIIVNGGAGPDAASAATGGKPRAPSNPFNLSTIRGAASLRQRGTGAGLRDGSPSQQRQQSKTVGAVAGAGAGAGVRPSVVGFDFTGTLDAAADVTGGDDARRNS</sequence>
<dbReference type="SUPFAM" id="SSF50978">
    <property type="entry name" value="WD40 repeat-like"/>
    <property type="match status" value="1"/>
</dbReference>
<feature type="compositionally biased region" description="Low complexity" evidence="1">
    <location>
        <begin position="65"/>
        <end position="74"/>
    </location>
</feature>
<feature type="region of interest" description="Disordered" evidence="1">
    <location>
        <begin position="298"/>
        <end position="318"/>
    </location>
</feature>
<dbReference type="InterPro" id="IPR015943">
    <property type="entry name" value="WD40/YVTN_repeat-like_dom_sf"/>
</dbReference>
<accession>A0A9P4Z076</accession>
<dbReference type="Gene3D" id="2.130.10.10">
    <property type="entry name" value="YVTN repeat-like/Quinoprotein amine dehydrogenase"/>
    <property type="match status" value="1"/>
</dbReference>
<evidence type="ECO:0000256" key="1">
    <source>
        <dbReference type="SAM" id="MobiDB-lite"/>
    </source>
</evidence>
<feature type="compositionally biased region" description="Basic and acidic residues" evidence="1">
    <location>
        <begin position="306"/>
        <end position="318"/>
    </location>
</feature>
<gene>
    <name evidence="2" type="ORF">GMORB2_1381</name>
</gene>
<comment type="caution">
    <text evidence="2">The sequence shown here is derived from an EMBL/GenBank/DDBJ whole genome shotgun (WGS) entry which is preliminary data.</text>
</comment>
<dbReference type="Proteomes" id="UP000749293">
    <property type="component" value="Unassembled WGS sequence"/>
</dbReference>
<protein>
    <recommendedName>
        <fullName evidence="4">Nucleoporin NUP37</fullName>
    </recommendedName>
</protein>
<dbReference type="GeneID" id="55967611"/>
<feature type="region of interest" description="Disordered" evidence="1">
    <location>
        <begin position="65"/>
        <end position="139"/>
    </location>
</feature>
<dbReference type="EMBL" id="JAANYQ010000002">
    <property type="protein sequence ID" value="KAF4126135.1"/>
    <property type="molecule type" value="Genomic_DNA"/>
</dbReference>
<organism evidence="2 3">
    <name type="scientific">Geosmithia morbida</name>
    <dbReference type="NCBI Taxonomy" id="1094350"/>
    <lineage>
        <taxon>Eukaryota</taxon>
        <taxon>Fungi</taxon>
        <taxon>Dikarya</taxon>
        <taxon>Ascomycota</taxon>
        <taxon>Pezizomycotina</taxon>
        <taxon>Sordariomycetes</taxon>
        <taxon>Hypocreomycetidae</taxon>
        <taxon>Hypocreales</taxon>
        <taxon>Bionectriaceae</taxon>
        <taxon>Geosmithia</taxon>
    </lineage>
</organism>
<feature type="region of interest" description="Disordered" evidence="1">
    <location>
        <begin position="520"/>
        <end position="539"/>
    </location>
</feature>
<feature type="compositionally biased region" description="Low complexity" evidence="1">
    <location>
        <begin position="522"/>
        <end position="538"/>
    </location>
</feature>
<dbReference type="AlphaFoldDB" id="A0A9P4Z076"/>
<feature type="region of interest" description="Disordered" evidence="1">
    <location>
        <begin position="727"/>
        <end position="750"/>
    </location>
</feature>